<dbReference type="PANTHER" id="PTHR31286:SF176">
    <property type="entry name" value="DUF4283 DOMAIN PROTEIN"/>
    <property type="match status" value="1"/>
</dbReference>
<keyword evidence="4" id="KW-1185">Reference proteome</keyword>
<feature type="region of interest" description="Disordered" evidence="1">
    <location>
        <begin position="277"/>
        <end position="321"/>
    </location>
</feature>
<protein>
    <submittedName>
        <fullName evidence="2">DUF4283 domain protein</fullName>
    </submittedName>
</protein>
<accession>A0A072UKH1</accession>
<evidence type="ECO:0000313" key="3">
    <source>
        <dbReference type="EnsemblPlants" id="KEH29588"/>
    </source>
</evidence>
<dbReference type="EnsemblPlants" id="KEH29588">
    <property type="protein sequence ID" value="KEH29588"/>
    <property type="gene ID" value="MTR_4g045863"/>
</dbReference>
<dbReference type="STRING" id="3880.A0A072UKH1"/>
<dbReference type="AlphaFoldDB" id="A0A072UKH1"/>
<evidence type="ECO:0000256" key="1">
    <source>
        <dbReference type="SAM" id="MobiDB-lite"/>
    </source>
</evidence>
<evidence type="ECO:0000313" key="4">
    <source>
        <dbReference type="Proteomes" id="UP000002051"/>
    </source>
</evidence>
<feature type="region of interest" description="Disordered" evidence="1">
    <location>
        <begin position="183"/>
        <end position="206"/>
    </location>
</feature>
<reference evidence="2 4" key="2">
    <citation type="journal article" date="2014" name="BMC Genomics">
        <title>An improved genome release (version Mt4.0) for the model legume Medicago truncatula.</title>
        <authorList>
            <person name="Tang H."/>
            <person name="Krishnakumar V."/>
            <person name="Bidwell S."/>
            <person name="Rosen B."/>
            <person name="Chan A."/>
            <person name="Zhou S."/>
            <person name="Gentzbittel L."/>
            <person name="Childs K.L."/>
            <person name="Yandell M."/>
            <person name="Gundlach H."/>
            <person name="Mayer K.F."/>
            <person name="Schwartz D.C."/>
            <person name="Town C.D."/>
        </authorList>
    </citation>
    <scope>GENOME REANNOTATION</scope>
    <source>
        <strain evidence="2">A17</strain>
        <strain evidence="3 4">cv. Jemalong A17</strain>
    </source>
</reference>
<reference evidence="3" key="3">
    <citation type="submission" date="2015-04" db="UniProtKB">
        <authorList>
            <consortium name="EnsemblPlants"/>
        </authorList>
    </citation>
    <scope>IDENTIFICATION</scope>
    <source>
        <strain evidence="3">cv. Jemalong A17</strain>
    </source>
</reference>
<sequence>MAGMDTCKLNLHGRVLWPKGSSPLTVNGLSHWGIQSLGKGYFEFTFTNLEDVRRVRSVSSWNLSPGFLKLFAWSTHFNPKSQQNTNAQVWVRIYGLSQEYWRKNILFSIVSGVGSPICTDTVTAKPMIERTFGQYARVLVDIDLTQTLRYSLLVERKGFAFYVDLEMIGHHVDYCKKWHPEPEARQDTVEKPPKKVYAQKRDGRQDQVKTNEAIDVEKEVVNLDEQQIAGQKINEDELARKKYAEKGKAPERLSPEELLRLKDNQLHNELNELTDKVTNEKNVESCEDDETVSQGSFVADSQRHDSPVEANEEEEEHADHTPVRVMDMDFLKKSWNHMIEIEVEEEDISADAAKSTNVLAQNIVDKDDFQMVLPKNRKKLQKKTIQTTKGTYTTRSKVPQKPFK</sequence>
<dbReference type="EMBL" id="CM001220">
    <property type="protein sequence ID" value="KEH29588.1"/>
    <property type="molecule type" value="Genomic_DNA"/>
</dbReference>
<evidence type="ECO:0000313" key="2">
    <source>
        <dbReference type="EMBL" id="KEH29588.1"/>
    </source>
</evidence>
<dbReference type="PANTHER" id="PTHR31286">
    <property type="entry name" value="GLYCINE-RICH CELL WALL STRUCTURAL PROTEIN 1.8-LIKE"/>
    <property type="match status" value="1"/>
</dbReference>
<feature type="region of interest" description="Disordered" evidence="1">
    <location>
        <begin position="380"/>
        <end position="404"/>
    </location>
</feature>
<dbReference type="HOGENOM" id="CLU_044410_0_0_1"/>
<name>A0A072UKH1_MEDTR</name>
<organism evidence="2 4">
    <name type="scientific">Medicago truncatula</name>
    <name type="common">Barrel medic</name>
    <name type="synonym">Medicago tribuloides</name>
    <dbReference type="NCBI Taxonomy" id="3880"/>
    <lineage>
        <taxon>Eukaryota</taxon>
        <taxon>Viridiplantae</taxon>
        <taxon>Streptophyta</taxon>
        <taxon>Embryophyta</taxon>
        <taxon>Tracheophyta</taxon>
        <taxon>Spermatophyta</taxon>
        <taxon>Magnoliopsida</taxon>
        <taxon>eudicotyledons</taxon>
        <taxon>Gunneridae</taxon>
        <taxon>Pentapetalae</taxon>
        <taxon>rosids</taxon>
        <taxon>fabids</taxon>
        <taxon>Fabales</taxon>
        <taxon>Fabaceae</taxon>
        <taxon>Papilionoideae</taxon>
        <taxon>50 kb inversion clade</taxon>
        <taxon>NPAAA clade</taxon>
        <taxon>Hologalegina</taxon>
        <taxon>IRL clade</taxon>
        <taxon>Trifolieae</taxon>
        <taxon>Medicago</taxon>
    </lineage>
</organism>
<dbReference type="Proteomes" id="UP000002051">
    <property type="component" value="Chromosome 4"/>
</dbReference>
<reference evidence="2 4" key="1">
    <citation type="journal article" date="2011" name="Nature">
        <title>The Medicago genome provides insight into the evolution of rhizobial symbioses.</title>
        <authorList>
            <person name="Young N.D."/>
            <person name="Debelle F."/>
            <person name="Oldroyd G.E."/>
            <person name="Geurts R."/>
            <person name="Cannon S.B."/>
            <person name="Udvardi M.K."/>
            <person name="Benedito V.A."/>
            <person name="Mayer K.F."/>
            <person name="Gouzy J."/>
            <person name="Schoof H."/>
            <person name="Van de Peer Y."/>
            <person name="Proost S."/>
            <person name="Cook D.R."/>
            <person name="Meyers B.C."/>
            <person name="Spannagl M."/>
            <person name="Cheung F."/>
            <person name="De Mita S."/>
            <person name="Krishnakumar V."/>
            <person name="Gundlach H."/>
            <person name="Zhou S."/>
            <person name="Mudge J."/>
            <person name="Bharti A.K."/>
            <person name="Murray J.D."/>
            <person name="Naoumkina M.A."/>
            <person name="Rosen B."/>
            <person name="Silverstein K.A."/>
            <person name="Tang H."/>
            <person name="Rombauts S."/>
            <person name="Zhao P.X."/>
            <person name="Zhou P."/>
            <person name="Barbe V."/>
            <person name="Bardou P."/>
            <person name="Bechner M."/>
            <person name="Bellec A."/>
            <person name="Berger A."/>
            <person name="Berges H."/>
            <person name="Bidwell S."/>
            <person name="Bisseling T."/>
            <person name="Choisne N."/>
            <person name="Couloux A."/>
            <person name="Denny R."/>
            <person name="Deshpande S."/>
            <person name="Dai X."/>
            <person name="Doyle J.J."/>
            <person name="Dudez A.M."/>
            <person name="Farmer A.D."/>
            <person name="Fouteau S."/>
            <person name="Franken C."/>
            <person name="Gibelin C."/>
            <person name="Gish J."/>
            <person name="Goldstein S."/>
            <person name="Gonzalez A.J."/>
            <person name="Green P.J."/>
            <person name="Hallab A."/>
            <person name="Hartog M."/>
            <person name="Hua A."/>
            <person name="Humphray S.J."/>
            <person name="Jeong D.H."/>
            <person name="Jing Y."/>
            <person name="Jocker A."/>
            <person name="Kenton S.M."/>
            <person name="Kim D.J."/>
            <person name="Klee K."/>
            <person name="Lai H."/>
            <person name="Lang C."/>
            <person name="Lin S."/>
            <person name="Macmil S.L."/>
            <person name="Magdelenat G."/>
            <person name="Matthews L."/>
            <person name="McCorrison J."/>
            <person name="Monaghan E.L."/>
            <person name="Mun J.H."/>
            <person name="Najar F.Z."/>
            <person name="Nicholson C."/>
            <person name="Noirot C."/>
            <person name="O'Bleness M."/>
            <person name="Paule C.R."/>
            <person name="Poulain J."/>
            <person name="Prion F."/>
            <person name="Qin B."/>
            <person name="Qu C."/>
            <person name="Retzel E.F."/>
            <person name="Riddle C."/>
            <person name="Sallet E."/>
            <person name="Samain S."/>
            <person name="Samson N."/>
            <person name="Sanders I."/>
            <person name="Saurat O."/>
            <person name="Scarpelli C."/>
            <person name="Schiex T."/>
            <person name="Segurens B."/>
            <person name="Severin A.J."/>
            <person name="Sherrier D.J."/>
            <person name="Shi R."/>
            <person name="Sims S."/>
            <person name="Singer S.R."/>
            <person name="Sinharoy S."/>
            <person name="Sterck L."/>
            <person name="Viollet A."/>
            <person name="Wang B.B."/>
            <person name="Wang K."/>
            <person name="Wang M."/>
            <person name="Wang X."/>
            <person name="Warfsmann J."/>
            <person name="Weissenbach J."/>
            <person name="White D.D."/>
            <person name="White J.D."/>
            <person name="Wiley G.B."/>
            <person name="Wincker P."/>
            <person name="Xing Y."/>
            <person name="Yang L."/>
            <person name="Yao Z."/>
            <person name="Ying F."/>
            <person name="Zhai J."/>
            <person name="Zhou L."/>
            <person name="Zuber A."/>
            <person name="Denarie J."/>
            <person name="Dixon R.A."/>
            <person name="May G.D."/>
            <person name="Schwartz D.C."/>
            <person name="Rogers J."/>
            <person name="Quetier F."/>
            <person name="Town C.D."/>
            <person name="Roe B.A."/>
        </authorList>
    </citation>
    <scope>NUCLEOTIDE SEQUENCE [LARGE SCALE GENOMIC DNA]</scope>
    <source>
        <strain evidence="2">A17</strain>
        <strain evidence="3 4">cv. Jemalong A17</strain>
    </source>
</reference>
<gene>
    <name evidence="2" type="ordered locus">MTR_4g045863</name>
</gene>
<dbReference type="InterPro" id="IPR040256">
    <property type="entry name" value="At4g02000-like"/>
</dbReference>
<dbReference type="PaxDb" id="3880-AES83805"/>
<proteinExistence type="predicted"/>
<feature type="compositionally biased region" description="Low complexity" evidence="1">
    <location>
        <begin position="383"/>
        <end position="394"/>
    </location>
</feature>
<dbReference type="eggNOG" id="KOG1075">
    <property type="taxonomic scope" value="Eukaryota"/>
</dbReference>